<evidence type="ECO:0000256" key="1">
    <source>
        <dbReference type="ARBA" id="ARBA00008635"/>
    </source>
</evidence>
<dbReference type="SUPFAM" id="SSF109854">
    <property type="entry name" value="DinB/YfiT-like putative metalloenzymes"/>
    <property type="match status" value="1"/>
</dbReference>
<dbReference type="Gene3D" id="1.20.120.450">
    <property type="entry name" value="dinb family like domain"/>
    <property type="match status" value="1"/>
</dbReference>
<gene>
    <name evidence="3" type="ORF">J6I44_02180</name>
</gene>
<keyword evidence="4" id="KW-1185">Reference proteome</keyword>
<comment type="similarity">
    <text evidence="1">Belongs to the DinB family.</text>
</comment>
<name>A0ABT3PI97_9BACT</name>
<sequence length="164" mass="18724">MELIPIFKKELRQEAETTRKFFPLVPDDKFDWKPHEKSMSLKELAVHVAEIPGWIESALSKDVLDFADGYEPTPVENTDDLLELLETSIQKSNTALDEANEDDLLPDWTMKNGDQVLMVMPKHEVIRHSLSQLTHHRAQLGVYLRLLDIPIPGSYGPSADEQSF</sequence>
<evidence type="ECO:0000313" key="4">
    <source>
        <dbReference type="Proteomes" id="UP001207918"/>
    </source>
</evidence>
<protein>
    <recommendedName>
        <fullName evidence="5">DinB family protein</fullName>
    </recommendedName>
</protein>
<accession>A0ABT3PI97</accession>
<dbReference type="EMBL" id="JAGGJA010000001">
    <property type="protein sequence ID" value="MCW9705641.1"/>
    <property type="molecule type" value="Genomic_DNA"/>
</dbReference>
<reference evidence="3 4" key="1">
    <citation type="submission" date="2021-03" db="EMBL/GenBank/DDBJ databases">
        <title>Aliifodinibius sp. nov., a new bacterium isolated from saline soil.</title>
        <authorList>
            <person name="Galisteo C."/>
            <person name="De La Haba R."/>
            <person name="Sanchez-Porro C."/>
            <person name="Ventosa A."/>
        </authorList>
    </citation>
    <scope>NUCLEOTIDE SEQUENCE [LARGE SCALE GENOMIC DNA]</scope>
    <source>
        <strain evidence="3 4">1BSP15-2V2</strain>
    </source>
</reference>
<dbReference type="InterPro" id="IPR034660">
    <property type="entry name" value="DinB/YfiT-like"/>
</dbReference>
<organism evidence="3 4">
    <name type="scientific">Fodinibius salsisoli</name>
    <dbReference type="NCBI Taxonomy" id="2820877"/>
    <lineage>
        <taxon>Bacteria</taxon>
        <taxon>Pseudomonadati</taxon>
        <taxon>Balneolota</taxon>
        <taxon>Balneolia</taxon>
        <taxon>Balneolales</taxon>
        <taxon>Balneolaceae</taxon>
        <taxon>Fodinibius</taxon>
    </lineage>
</organism>
<evidence type="ECO:0000313" key="3">
    <source>
        <dbReference type="EMBL" id="MCW9705641.1"/>
    </source>
</evidence>
<keyword evidence="2" id="KW-0479">Metal-binding</keyword>
<proteinExistence type="inferred from homology"/>
<evidence type="ECO:0000256" key="2">
    <source>
        <dbReference type="ARBA" id="ARBA00022723"/>
    </source>
</evidence>
<comment type="caution">
    <text evidence="3">The sequence shown here is derived from an EMBL/GenBank/DDBJ whole genome shotgun (WGS) entry which is preliminary data.</text>
</comment>
<dbReference type="RefSeq" id="WP_265764305.1">
    <property type="nucleotide sequence ID" value="NZ_JAGGJA010000001.1"/>
</dbReference>
<dbReference type="InterPro" id="IPR007837">
    <property type="entry name" value="DinB"/>
</dbReference>
<dbReference type="Proteomes" id="UP001207918">
    <property type="component" value="Unassembled WGS sequence"/>
</dbReference>
<evidence type="ECO:0008006" key="5">
    <source>
        <dbReference type="Google" id="ProtNLM"/>
    </source>
</evidence>
<dbReference type="Pfam" id="PF05163">
    <property type="entry name" value="DinB"/>
    <property type="match status" value="1"/>
</dbReference>